<organism evidence="2">
    <name type="scientific">bioreactor metagenome</name>
    <dbReference type="NCBI Taxonomy" id="1076179"/>
    <lineage>
        <taxon>unclassified sequences</taxon>
        <taxon>metagenomes</taxon>
        <taxon>ecological metagenomes</taxon>
    </lineage>
</organism>
<name>A0A644XE59_9ZZZZ</name>
<accession>A0A644XE59</accession>
<dbReference type="SUPFAM" id="SSF51735">
    <property type="entry name" value="NAD(P)-binding Rossmann-fold domains"/>
    <property type="match status" value="1"/>
</dbReference>
<dbReference type="InterPro" id="IPR036291">
    <property type="entry name" value="NAD(P)-bd_dom_sf"/>
</dbReference>
<dbReference type="EMBL" id="VSSQ01002218">
    <property type="protein sequence ID" value="MPM14058.1"/>
    <property type="molecule type" value="Genomic_DNA"/>
</dbReference>
<comment type="caution">
    <text evidence="2">The sequence shown here is derived from an EMBL/GenBank/DDBJ whole genome shotgun (WGS) entry which is preliminary data.</text>
</comment>
<dbReference type="InterPro" id="IPR050177">
    <property type="entry name" value="Lipid_A_modif_metabolic_enz"/>
</dbReference>
<dbReference type="EC" id="5.1.3.26" evidence="2"/>
<dbReference type="Gene3D" id="3.40.50.720">
    <property type="entry name" value="NAD(P)-binding Rossmann-like Domain"/>
    <property type="match status" value="1"/>
</dbReference>
<dbReference type="AlphaFoldDB" id="A0A644XE59"/>
<feature type="domain" description="NAD-dependent epimerase/dehydratase" evidence="1">
    <location>
        <begin position="23"/>
        <end position="241"/>
    </location>
</feature>
<sequence length="316" mass="34794">METALRKNLRKTAISGSDAMRRILVTGAAGYIGRNLCSHLLNNGYEVTGSLLNEKEAELLPEGVNPVMTGAISGKTDWSEALEGADGVVHLAAIVHKKETQDKATEDLFRRTNTDATAALAKQALEKKIRSFVFLSTVAVYGVNKTTEPLTVNSPINPITYYGKSKWEAEQQLTALFEKADASLTIFRPTMVYGPKAPGNFARLTKMVRMGIPLPLGSVNNKRYFVFIEKLVSLISEGLERDKPGIDVRFACDDKPLSTKELVQIAAQWEGKQAWIFPFPSSVLHFCLSCAGKNDEWDKLGEDYLVQIPADHNADS</sequence>
<reference evidence="2" key="1">
    <citation type="submission" date="2019-08" db="EMBL/GenBank/DDBJ databases">
        <authorList>
            <person name="Kucharzyk K."/>
            <person name="Murdoch R.W."/>
            <person name="Higgins S."/>
            <person name="Loffler F."/>
        </authorList>
    </citation>
    <scope>NUCLEOTIDE SEQUENCE</scope>
</reference>
<dbReference type="GO" id="GO:0016853">
    <property type="term" value="F:isomerase activity"/>
    <property type="evidence" value="ECO:0007669"/>
    <property type="project" value="UniProtKB-KW"/>
</dbReference>
<gene>
    <name evidence="2" type="primary">gnu_8</name>
    <name evidence="2" type="ORF">SDC9_60418</name>
</gene>
<evidence type="ECO:0000259" key="1">
    <source>
        <dbReference type="Pfam" id="PF01370"/>
    </source>
</evidence>
<dbReference type="PANTHER" id="PTHR43245:SF58">
    <property type="entry name" value="BLL5923 PROTEIN"/>
    <property type="match status" value="1"/>
</dbReference>
<keyword evidence="2" id="KW-0413">Isomerase</keyword>
<dbReference type="InterPro" id="IPR001509">
    <property type="entry name" value="Epimerase_deHydtase"/>
</dbReference>
<proteinExistence type="predicted"/>
<dbReference type="Pfam" id="PF01370">
    <property type="entry name" value="Epimerase"/>
    <property type="match status" value="1"/>
</dbReference>
<evidence type="ECO:0000313" key="2">
    <source>
        <dbReference type="EMBL" id="MPM14058.1"/>
    </source>
</evidence>
<protein>
    <submittedName>
        <fullName evidence="2">N-acetyl-alpha-D-glucosaminyl-diphospho-ditrans, octacis-undecaprenol 4-epimerase</fullName>
        <ecNumber evidence="2">5.1.3.26</ecNumber>
    </submittedName>
</protein>
<dbReference type="PANTHER" id="PTHR43245">
    <property type="entry name" value="BIFUNCTIONAL POLYMYXIN RESISTANCE PROTEIN ARNA"/>
    <property type="match status" value="1"/>
</dbReference>